<dbReference type="InterPro" id="IPR050723">
    <property type="entry name" value="CFA/CMAS"/>
</dbReference>
<keyword evidence="3 7" id="KW-0808">Transferase</keyword>
<dbReference type="GO" id="GO:0032259">
    <property type="term" value="P:methylation"/>
    <property type="evidence" value="ECO:0007669"/>
    <property type="project" value="UniProtKB-KW"/>
</dbReference>
<keyword evidence="4" id="KW-0949">S-adenosyl-L-methionine</keyword>
<evidence type="ECO:0000256" key="3">
    <source>
        <dbReference type="ARBA" id="ARBA00022679"/>
    </source>
</evidence>
<evidence type="ECO:0000256" key="2">
    <source>
        <dbReference type="ARBA" id="ARBA00022603"/>
    </source>
</evidence>
<dbReference type="PANTHER" id="PTHR43667">
    <property type="entry name" value="CYCLOPROPANE-FATTY-ACYL-PHOSPHOLIPID SYNTHASE"/>
    <property type="match status" value="1"/>
</dbReference>
<keyword evidence="6" id="KW-0175">Coiled coil</keyword>
<dbReference type="Proteomes" id="UP000182800">
    <property type="component" value="Unassembled WGS sequence"/>
</dbReference>
<keyword evidence="2 7" id="KW-0489">Methyltransferase</keyword>
<reference evidence="8 10" key="2">
    <citation type="submission" date="2016-08" db="EMBL/GenBank/DDBJ databases">
        <authorList>
            <person name="Varghese N."/>
            <person name="Submissions Spin"/>
        </authorList>
    </citation>
    <scope>NUCLEOTIDE SEQUENCE [LARGE SCALE GENOMIC DNA]</scope>
    <source>
        <strain evidence="8 10">HL-109</strain>
    </source>
</reference>
<evidence type="ECO:0000313" key="7">
    <source>
        <dbReference type="EMBL" id="KPQ08665.1"/>
    </source>
</evidence>
<dbReference type="Proteomes" id="UP000050497">
    <property type="component" value="Unassembled WGS sequence"/>
</dbReference>
<comment type="similarity">
    <text evidence="1">Belongs to the CFA/CMAS family.</text>
</comment>
<sequence length="421" mass="47408">METILSRCLDRLICKGRLTLTMPSGTVHGFGDGGAPEVAARLTDAEAVRQLLTRPALRLGELYMDGRFVIESGSIYDMLALVMDSAPGQRNLLGPAIGRRVRAFLERISGRNDILRSRDNVAHHYDLDGRLYDLFLDADKQYSCAYFTDSERDLDSAQRAKKRHIAAKLAINGEHSVLDIGCGWGGMALYLAEYAQARRVTGITLSREQLGIARARAEAAGLEERLAFALEDYRETQGPYDRIVSVGMFEHVGLRDYATFFEQCARLLGDDGVALIHTIGKTTTPGPVNPWIAKYIFPGGRLPSLSEIMPAIEASGLRVTDVEILRLHYAETLRLWREGFMARHDEAEALYDDRFCRMWEFYLAASEAAFRFEHLVVFQIQLAKRVDTLPMTRDYITRNEATLREREEAAHSLRAPRRMTG</sequence>
<dbReference type="EMBL" id="FMBM01000002">
    <property type="protein sequence ID" value="SCC81691.1"/>
    <property type="molecule type" value="Genomic_DNA"/>
</dbReference>
<dbReference type="InterPro" id="IPR003333">
    <property type="entry name" value="CMAS"/>
</dbReference>
<evidence type="ECO:0000256" key="5">
    <source>
        <dbReference type="ARBA" id="ARBA00023098"/>
    </source>
</evidence>
<reference evidence="7 9" key="1">
    <citation type="submission" date="2015-09" db="EMBL/GenBank/DDBJ databases">
        <title>Identification and resolution of microdiversity through metagenomic sequencing of parallel consortia.</title>
        <authorList>
            <person name="Nelson W.C."/>
            <person name="Romine M.F."/>
            <person name="Lindemann S.R."/>
        </authorList>
    </citation>
    <scope>NUCLEOTIDE SEQUENCE [LARGE SCALE GENOMIC DNA]</scope>
    <source>
        <strain evidence="7">HL-109</strain>
    </source>
</reference>
<organism evidence="7 9">
    <name type="scientific">Saliniramus fredricksonii</name>
    <dbReference type="NCBI Taxonomy" id="1653334"/>
    <lineage>
        <taxon>Bacteria</taxon>
        <taxon>Pseudomonadati</taxon>
        <taxon>Pseudomonadota</taxon>
        <taxon>Alphaproteobacteria</taxon>
        <taxon>Hyphomicrobiales</taxon>
        <taxon>Salinarimonadaceae</taxon>
        <taxon>Saliniramus</taxon>
    </lineage>
</organism>
<comment type="caution">
    <text evidence="7">The sequence shown here is derived from an EMBL/GenBank/DDBJ whole genome shotgun (WGS) entry which is preliminary data.</text>
</comment>
<keyword evidence="10" id="KW-1185">Reference proteome</keyword>
<dbReference type="PIRSF" id="PIRSF003085">
    <property type="entry name" value="CMAS"/>
    <property type="match status" value="1"/>
</dbReference>
<dbReference type="SUPFAM" id="SSF53335">
    <property type="entry name" value="S-adenosyl-L-methionine-dependent methyltransferases"/>
    <property type="match status" value="1"/>
</dbReference>
<dbReference type="PANTHER" id="PTHR43667:SF1">
    <property type="entry name" value="CYCLOPROPANE-FATTY-ACYL-PHOSPHOLIPID SYNTHASE"/>
    <property type="match status" value="1"/>
</dbReference>
<dbReference type="GO" id="GO:0008825">
    <property type="term" value="F:cyclopropane-fatty-acyl-phospholipid synthase activity"/>
    <property type="evidence" value="ECO:0007669"/>
    <property type="project" value="UniProtKB-EC"/>
</dbReference>
<proteinExistence type="inferred from homology"/>
<name>A0A0P7Y3L9_9HYPH</name>
<dbReference type="EC" id="2.1.1.79" evidence="7"/>
<dbReference type="EMBL" id="LJSX01000045">
    <property type="protein sequence ID" value="KPQ08665.1"/>
    <property type="molecule type" value="Genomic_DNA"/>
</dbReference>
<dbReference type="STRING" id="1653334.GA0071312_2652"/>
<dbReference type="RefSeq" id="WP_238947212.1">
    <property type="nucleotide sequence ID" value="NZ_FMBM01000002.1"/>
</dbReference>
<dbReference type="PATRIC" id="fig|1653334.4.peg.2772"/>
<dbReference type="CDD" id="cd02440">
    <property type="entry name" value="AdoMet_MTases"/>
    <property type="match status" value="1"/>
</dbReference>
<evidence type="ECO:0000256" key="4">
    <source>
        <dbReference type="ARBA" id="ARBA00022691"/>
    </source>
</evidence>
<dbReference type="Pfam" id="PF02353">
    <property type="entry name" value="CMAS"/>
    <property type="match status" value="1"/>
</dbReference>
<protein>
    <submittedName>
        <fullName evidence="7">Cyclopropane-fatty-acyl-phospholipid synthase</fullName>
        <ecNumber evidence="7">2.1.1.79</ecNumber>
    </submittedName>
</protein>
<feature type="coiled-coil region" evidence="6">
    <location>
        <begin position="205"/>
        <end position="232"/>
    </location>
</feature>
<keyword evidence="5" id="KW-0443">Lipid metabolism</keyword>
<dbReference type="AlphaFoldDB" id="A0A0P7Y3L9"/>
<evidence type="ECO:0000256" key="6">
    <source>
        <dbReference type="SAM" id="Coils"/>
    </source>
</evidence>
<accession>A0A0P7Y3L9</accession>
<dbReference type="Gene3D" id="3.40.50.150">
    <property type="entry name" value="Vaccinia Virus protein VP39"/>
    <property type="match status" value="1"/>
</dbReference>
<evidence type="ECO:0000313" key="10">
    <source>
        <dbReference type="Proteomes" id="UP000182800"/>
    </source>
</evidence>
<evidence type="ECO:0000313" key="9">
    <source>
        <dbReference type="Proteomes" id="UP000050497"/>
    </source>
</evidence>
<gene>
    <name evidence="7" type="primary">cfa-3</name>
    <name evidence="8" type="ORF">GA0071312_2652</name>
    <name evidence="7" type="ORF">HLUCCO17_17465</name>
</gene>
<dbReference type="GO" id="GO:0008610">
    <property type="term" value="P:lipid biosynthetic process"/>
    <property type="evidence" value="ECO:0007669"/>
    <property type="project" value="InterPro"/>
</dbReference>
<dbReference type="InterPro" id="IPR029063">
    <property type="entry name" value="SAM-dependent_MTases_sf"/>
</dbReference>
<evidence type="ECO:0000256" key="1">
    <source>
        <dbReference type="ARBA" id="ARBA00010815"/>
    </source>
</evidence>
<evidence type="ECO:0000313" key="8">
    <source>
        <dbReference type="EMBL" id="SCC81691.1"/>
    </source>
</evidence>